<evidence type="ECO:0000256" key="2">
    <source>
        <dbReference type="ARBA" id="ARBA00022912"/>
    </source>
</evidence>
<dbReference type="SUPFAM" id="SSF52799">
    <property type="entry name" value="(Phosphotyrosine protein) phosphatases II"/>
    <property type="match status" value="1"/>
</dbReference>
<evidence type="ECO:0000313" key="6">
    <source>
        <dbReference type="EMBL" id="CBN79977.1"/>
    </source>
</evidence>
<evidence type="ECO:0000259" key="4">
    <source>
        <dbReference type="PROSITE" id="PS50054"/>
    </source>
</evidence>
<dbReference type="STRING" id="2880.D8LID8"/>
<dbReference type="Proteomes" id="UP000002630">
    <property type="component" value="Unassembled WGS sequence"/>
</dbReference>
<dbReference type="InParanoid" id="D8LID8"/>
<proteinExistence type="predicted"/>
<dbReference type="InterPro" id="IPR000387">
    <property type="entry name" value="Tyr_Pase_dom"/>
</dbReference>
<dbReference type="eggNOG" id="KOG1716">
    <property type="taxonomic scope" value="Eukaryota"/>
</dbReference>
<dbReference type="InterPro" id="IPR016130">
    <property type="entry name" value="Tyr_Pase_AS"/>
</dbReference>
<evidence type="ECO:0000256" key="1">
    <source>
        <dbReference type="ARBA" id="ARBA00022801"/>
    </source>
</evidence>
<feature type="domain" description="Tyrosine specific protein phosphatases" evidence="5">
    <location>
        <begin position="82"/>
        <end position="144"/>
    </location>
</feature>
<feature type="domain" description="Tyrosine-protein phosphatase" evidence="4">
    <location>
        <begin position="19"/>
        <end position="164"/>
    </location>
</feature>
<sequence length="164" mass="17310">MAAPGQAEEFSAREWKDGEAHEVLPKVFLGSMEAAKDKESLKAHGVTHVLTVNGKEPAFKDDFKYKVIKFGGEDGPLTPHLSESLSFVDAGVAAGGVLIHCTHGTGRSAAMAIAAAMKENGKGTPAGVGDFAEAFRVVKLRRPGTDPPMTFQQELGEWASSKSA</sequence>
<dbReference type="SMART" id="SM00195">
    <property type="entry name" value="DSPc"/>
    <property type="match status" value="1"/>
</dbReference>
<protein>
    <submittedName>
        <fullName evidence="6">Uncharacterized protein</fullName>
    </submittedName>
</protein>
<dbReference type="GO" id="GO:0005737">
    <property type="term" value="C:cytoplasm"/>
    <property type="evidence" value="ECO:0007669"/>
    <property type="project" value="TreeGrafter"/>
</dbReference>
<dbReference type="AlphaFoldDB" id="D8LID8"/>
<dbReference type="EMBL" id="FN649760">
    <property type="protein sequence ID" value="CBN79977.1"/>
    <property type="molecule type" value="Genomic_DNA"/>
</dbReference>
<dbReference type="InterPro" id="IPR020422">
    <property type="entry name" value="TYR_PHOSPHATASE_DUAL_dom"/>
</dbReference>
<keyword evidence="2" id="KW-0904">Protein phosphatase</keyword>
<dbReference type="PANTHER" id="PTHR46377:SF1">
    <property type="entry name" value="DUAL SPECIFICITY PROTEIN PHOSPHATASE 19"/>
    <property type="match status" value="1"/>
</dbReference>
<feature type="region of interest" description="Disordered" evidence="3">
    <location>
        <begin position="143"/>
        <end position="164"/>
    </location>
</feature>
<reference evidence="6 7" key="1">
    <citation type="journal article" date="2010" name="Nature">
        <title>The Ectocarpus genome and the independent evolution of multicellularity in brown algae.</title>
        <authorList>
            <person name="Cock J.M."/>
            <person name="Sterck L."/>
            <person name="Rouze P."/>
            <person name="Scornet D."/>
            <person name="Allen A.E."/>
            <person name="Amoutzias G."/>
            <person name="Anthouard V."/>
            <person name="Artiguenave F."/>
            <person name="Aury J.M."/>
            <person name="Badger J.H."/>
            <person name="Beszteri B."/>
            <person name="Billiau K."/>
            <person name="Bonnet E."/>
            <person name="Bothwell J.H."/>
            <person name="Bowler C."/>
            <person name="Boyen C."/>
            <person name="Brownlee C."/>
            <person name="Carrano C.J."/>
            <person name="Charrier B."/>
            <person name="Cho G.Y."/>
            <person name="Coelho S.M."/>
            <person name="Collen J."/>
            <person name="Corre E."/>
            <person name="Da Silva C."/>
            <person name="Delage L."/>
            <person name="Delaroque N."/>
            <person name="Dittami S.M."/>
            <person name="Doulbeau S."/>
            <person name="Elias M."/>
            <person name="Farnham G."/>
            <person name="Gachon C.M."/>
            <person name="Gschloessl B."/>
            <person name="Heesch S."/>
            <person name="Jabbari K."/>
            <person name="Jubin C."/>
            <person name="Kawai H."/>
            <person name="Kimura K."/>
            <person name="Kloareg B."/>
            <person name="Kupper F.C."/>
            <person name="Lang D."/>
            <person name="Le Bail A."/>
            <person name="Leblanc C."/>
            <person name="Lerouge P."/>
            <person name="Lohr M."/>
            <person name="Lopez P.J."/>
            <person name="Martens C."/>
            <person name="Maumus F."/>
            <person name="Michel G."/>
            <person name="Miranda-Saavedra D."/>
            <person name="Morales J."/>
            <person name="Moreau H."/>
            <person name="Motomura T."/>
            <person name="Nagasato C."/>
            <person name="Napoli C.A."/>
            <person name="Nelson D.R."/>
            <person name="Nyvall-Collen P."/>
            <person name="Peters A.F."/>
            <person name="Pommier C."/>
            <person name="Potin P."/>
            <person name="Poulain J."/>
            <person name="Quesneville H."/>
            <person name="Read B."/>
            <person name="Rensing S.A."/>
            <person name="Ritter A."/>
            <person name="Rousvoal S."/>
            <person name="Samanta M."/>
            <person name="Samson G."/>
            <person name="Schroeder D.C."/>
            <person name="Segurens B."/>
            <person name="Strittmatter M."/>
            <person name="Tonon T."/>
            <person name="Tregear J.W."/>
            <person name="Valentin K."/>
            <person name="von Dassow P."/>
            <person name="Yamagishi T."/>
            <person name="Van de Peer Y."/>
            <person name="Wincker P."/>
        </authorList>
    </citation>
    <scope>NUCLEOTIDE SEQUENCE [LARGE SCALE GENOMIC DNA]</scope>
    <source>
        <strain evidence="7">Ec32 / CCAP1310/4</strain>
    </source>
</reference>
<dbReference type="InterPro" id="IPR029021">
    <property type="entry name" value="Prot-tyrosine_phosphatase-like"/>
</dbReference>
<evidence type="ECO:0000256" key="3">
    <source>
        <dbReference type="SAM" id="MobiDB-lite"/>
    </source>
</evidence>
<dbReference type="CDD" id="cd14498">
    <property type="entry name" value="DSP"/>
    <property type="match status" value="1"/>
</dbReference>
<accession>D8LID8</accession>
<name>D8LID8_ECTSI</name>
<keyword evidence="1" id="KW-0378">Hydrolase</keyword>
<dbReference type="PROSITE" id="PS50056">
    <property type="entry name" value="TYR_PHOSPHATASE_2"/>
    <property type="match status" value="1"/>
</dbReference>
<keyword evidence="7" id="KW-1185">Reference proteome</keyword>
<evidence type="ECO:0000259" key="5">
    <source>
        <dbReference type="PROSITE" id="PS50056"/>
    </source>
</evidence>
<dbReference type="PROSITE" id="PS00383">
    <property type="entry name" value="TYR_PHOSPHATASE_1"/>
    <property type="match status" value="1"/>
</dbReference>
<dbReference type="InterPro" id="IPR000340">
    <property type="entry name" value="Dual-sp_phosphatase_cat-dom"/>
</dbReference>
<evidence type="ECO:0000313" key="7">
    <source>
        <dbReference type="Proteomes" id="UP000002630"/>
    </source>
</evidence>
<dbReference type="PANTHER" id="PTHR46377">
    <property type="entry name" value="DUAL SPECIFICITY PROTEIN PHOSPHATASE 19"/>
    <property type="match status" value="1"/>
</dbReference>
<dbReference type="GO" id="GO:0008579">
    <property type="term" value="F:JUN kinase phosphatase activity"/>
    <property type="evidence" value="ECO:0007669"/>
    <property type="project" value="TreeGrafter"/>
</dbReference>
<dbReference type="Gene3D" id="3.90.190.10">
    <property type="entry name" value="Protein tyrosine phosphatase superfamily"/>
    <property type="match status" value="1"/>
</dbReference>
<dbReference type="PROSITE" id="PS50054">
    <property type="entry name" value="TYR_PHOSPHATASE_DUAL"/>
    <property type="match status" value="1"/>
</dbReference>
<organism evidence="6 7">
    <name type="scientific">Ectocarpus siliculosus</name>
    <name type="common">Brown alga</name>
    <name type="synonym">Conferva siliculosa</name>
    <dbReference type="NCBI Taxonomy" id="2880"/>
    <lineage>
        <taxon>Eukaryota</taxon>
        <taxon>Sar</taxon>
        <taxon>Stramenopiles</taxon>
        <taxon>Ochrophyta</taxon>
        <taxon>PX clade</taxon>
        <taxon>Phaeophyceae</taxon>
        <taxon>Ectocarpales</taxon>
        <taxon>Ectocarpaceae</taxon>
        <taxon>Ectocarpus</taxon>
    </lineage>
</organism>
<gene>
    <name evidence="6" type="ORF">Esi_0022_0051</name>
</gene>
<dbReference type="Pfam" id="PF00782">
    <property type="entry name" value="DSPc"/>
    <property type="match status" value="1"/>
</dbReference>
<dbReference type="OrthoDB" id="10252009at2759"/>